<comment type="subcellular location">
    <subcellularLocation>
        <location evidence="1">Cell membrane</location>
        <topology evidence="1">Multi-pass membrane protein</topology>
    </subcellularLocation>
</comment>
<protein>
    <submittedName>
        <fullName evidence="12">ABC transporter transmembrane region family protein</fullName>
    </submittedName>
</protein>
<dbReference type="HOGENOM" id="CLU_000604_84_3_9"/>
<keyword evidence="2" id="KW-0813">Transport</keyword>
<dbReference type="SMART" id="SM00382">
    <property type="entry name" value="AAA"/>
    <property type="match status" value="1"/>
</dbReference>
<dbReference type="PROSITE" id="PS50893">
    <property type="entry name" value="ABC_TRANSPORTER_2"/>
    <property type="match status" value="1"/>
</dbReference>
<dbReference type="RefSeq" id="WP_015076122.1">
    <property type="nucleotide sequence ID" value="NC_019425.2"/>
</dbReference>
<keyword evidence="13" id="KW-1185">Reference proteome</keyword>
<proteinExistence type="predicted"/>
<organism evidence="12 13">
    <name type="scientific">Carnobacterium maltaromaticum LMA28</name>
    <dbReference type="NCBI Taxonomy" id="1234679"/>
    <lineage>
        <taxon>Bacteria</taxon>
        <taxon>Bacillati</taxon>
        <taxon>Bacillota</taxon>
        <taxon>Bacilli</taxon>
        <taxon>Lactobacillales</taxon>
        <taxon>Carnobacteriaceae</taxon>
        <taxon>Carnobacterium</taxon>
    </lineage>
</organism>
<sequence>MKLMWNYTKKYKKLVFLNFICVFGFILIELGLPTILAQMIDKGIAQNDFEVVKRYGVLMLVICLIGLVALIFLAYCGSKITTGIVRDIRDDLFEKTQSFSHREYDQFGVSSLVTRTTNDAFQVMQFMQMILRMGMMTPLMFISSFIMIIRTSPSLSGVVFIAVPFLLVGVLIIGKKSEPLSEKQQANLDAINLNLRENLTGLRVIRAFVNEKFQESRFSKVNGNYTAVSKKLFKLMAFAQPGFSLIFNLLFACILWLGTIQISQNNLQVGQLIAFIEYIFHALFSFMLFANVFMMYPRAAVSANRIQEVLDTEAVITENEDGVTETETHGYLTFENVTFAYPGNTETPVIRDVSFSSKPGETIAFIGSTGSGKSTLIQLIPRFYDVTRGRILLDGVDVRDYKLSALRQKIGFIPQKALLFTGTIAENMRYGKWNATTKELEEASDIAQAKEFISLKPKQFDELLAEGGSNMSGGQKQRLSIARAIVKKPDVYIFDDSFSALDYQTDANLRARLRDETLDATVLIVAQRVGTIMHADKILVLNEGEVVGSGTHQELLKTCDVYYDIASSQLSKEELA</sequence>
<evidence type="ECO:0000256" key="3">
    <source>
        <dbReference type="ARBA" id="ARBA00022475"/>
    </source>
</evidence>
<dbReference type="InterPro" id="IPR003439">
    <property type="entry name" value="ABC_transporter-like_ATP-bd"/>
</dbReference>
<dbReference type="SUPFAM" id="SSF90123">
    <property type="entry name" value="ABC transporter transmembrane region"/>
    <property type="match status" value="1"/>
</dbReference>
<dbReference type="GO" id="GO:0005886">
    <property type="term" value="C:plasma membrane"/>
    <property type="evidence" value="ECO:0007669"/>
    <property type="project" value="UniProtKB-SubCell"/>
</dbReference>
<dbReference type="PANTHER" id="PTHR43394">
    <property type="entry name" value="ATP-DEPENDENT PERMEASE MDL1, MITOCHONDRIAL"/>
    <property type="match status" value="1"/>
</dbReference>
<dbReference type="GO" id="GO:0015421">
    <property type="term" value="F:ABC-type oligopeptide transporter activity"/>
    <property type="evidence" value="ECO:0007669"/>
    <property type="project" value="TreeGrafter"/>
</dbReference>
<gene>
    <name evidence="12" type="ORF">BN424_1350</name>
</gene>
<dbReference type="PROSITE" id="PS50929">
    <property type="entry name" value="ABC_TM1F"/>
    <property type="match status" value="1"/>
</dbReference>
<dbReference type="AlphaFoldDB" id="K8E3E0"/>
<dbReference type="InterPro" id="IPR017871">
    <property type="entry name" value="ABC_transporter-like_CS"/>
</dbReference>
<evidence type="ECO:0000256" key="7">
    <source>
        <dbReference type="ARBA" id="ARBA00022989"/>
    </source>
</evidence>
<evidence type="ECO:0000256" key="2">
    <source>
        <dbReference type="ARBA" id="ARBA00022448"/>
    </source>
</evidence>
<dbReference type="KEGG" id="cml:BN424_1350"/>
<dbReference type="eggNOG" id="COG1132">
    <property type="taxonomic scope" value="Bacteria"/>
</dbReference>
<dbReference type="OrthoDB" id="9770415at2"/>
<evidence type="ECO:0000256" key="1">
    <source>
        <dbReference type="ARBA" id="ARBA00004651"/>
    </source>
</evidence>
<dbReference type="Gene3D" id="3.40.50.300">
    <property type="entry name" value="P-loop containing nucleotide triphosphate hydrolases"/>
    <property type="match status" value="1"/>
</dbReference>
<dbReference type="InterPro" id="IPR011527">
    <property type="entry name" value="ABC1_TM_dom"/>
</dbReference>
<feature type="transmembrane region" description="Helical" evidence="9">
    <location>
        <begin position="278"/>
        <end position="296"/>
    </location>
</feature>
<feature type="domain" description="ABC transporter" evidence="10">
    <location>
        <begin position="332"/>
        <end position="568"/>
    </location>
</feature>
<accession>K8E3E0</accession>
<dbReference type="CDD" id="cd18548">
    <property type="entry name" value="ABC_6TM_Tm287_like"/>
    <property type="match status" value="1"/>
</dbReference>
<dbReference type="Gene3D" id="1.20.1560.10">
    <property type="entry name" value="ABC transporter type 1, transmembrane domain"/>
    <property type="match status" value="1"/>
</dbReference>
<dbReference type="GO" id="GO:0005524">
    <property type="term" value="F:ATP binding"/>
    <property type="evidence" value="ECO:0007669"/>
    <property type="project" value="UniProtKB-KW"/>
</dbReference>
<feature type="domain" description="ABC transmembrane type-1" evidence="11">
    <location>
        <begin position="16"/>
        <end position="298"/>
    </location>
</feature>
<reference evidence="13" key="1">
    <citation type="journal article" date="2013" name="Genome Announc.">
        <title>Complete Chromosome Sequence of Carnobacterium maltaromaticum LMA 28.</title>
        <authorList>
            <person name="Cailliez-Grimal C."/>
            <person name="Chaillou S."/>
            <person name="Anba-Mondoloni J."/>
            <person name="Loux V."/>
            <person name="Afzal M.I."/>
            <person name="Rahman A."/>
            <person name="Kergourlay G."/>
            <person name="Champomier-Verges M.C."/>
            <person name="Zagorec M."/>
            <person name="Dalgaard P."/>
            <person name="Leisner J.J."/>
            <person name="Prevost H."/>
            <person name="Revol-Junelles A.M."/>
            <person name="Borges F."/>
        </authorList>
    </citation>
    <scope>NUCLEOTIDE SEQUENCE</scope>
    <source>
        <strain evidence="13">LMA28</strain>
    </source>
</reference>
<dbReference type="Proteomes" id="UP000000212">
    <property type="component" value="Chromosome"/>
</dbReference>
<dbReference type="STRING" id="1234679.BN424_1350"/>
<keyword evidence="4 9" id="KW-0812">Transmembrane</keyword>
<evidence type="ECO:0000256" key="8">
    <source>
        <dbReference type="ARBA" id="ARBA00023136"/>
    </source>
</evidence>
<dbReference type="InterPro" id="IPR027417">
    <property type="entry name" value="P-loop_NTPase"/>
</dbReference>
<evidence type="ECO:0000256" key="9">
    <source>
        <dbReference type="SAM" id="Phobius"/>
    </source>
</evidence>
<keyword evidence="3" id="KW-1003">Cell membrane</keyword>
<evidence type="ECO:0000313" key="12">
    <source>
        <dbReference type="EMBL" id="CCO10792.2"/>
    </source>
</evidence>
<dbReference type="Pfam" id="PF00664">
    <property type="entry name" value="ABC_membrane"/>
    <property type="match status" value="1"/>
</dbReference>
<name>K8E3E0_CARML</name>
<evidence type="ECO:0000259" key="10">
    <source>
        <dbReference type="PROSITE" id="PS50893"/>
    </source>
</evidence>
<dbReference type="PANTHER" id="PTHR43394:SF1">
    <property type="entry name" value="ATP-BINDING CASSETTE SUB-FAMILY B MEMBER 10, MITOCHONDRIAL"/>
    <property type="match status" value="1"/>
</dbReference>
<feature type="transmembrane region" description="Helical" evidence="9">
    <location>
        <begin position="235"/>
        <end position="258"/>
    </location>
</feature>
<evidence type="ECO:0000259" key="11">
    <source>
        <dbReference type="PROSITE" id="PS50929"/>
    </source>
</evidence>
<feature type="transmembrane region" description="Helical" evidence="9">
    <location>
        <begin position="130"/>
        <end position="149"/>
    </location>
</feature>
<dbReference type="FunFam" id="3.40.50.300:FF:000221">
    <property type="entry name" value="Multidrug ABC transporter ATP-binding protein"/>
    <property type="match status" value="1"/>
</dbReference>
<keyword evidence="6" id="KW-0067">ATP-binding</keyword>
<dbReference type="EMBL" id="HE999757">
    <property type="protein sequence ID" value="CCO10792.2"/>
    <property type="molecule type" value="Genomic_DNA"/>
</dbReference>
<dbReference type="InterPro" id="IPR003593">
    <property type="entry name" value="AAA+_ATPase"/>
</dbReference>
<evidence type="ECO:0000256" key="4">
    <source>
        <dbReference type="ARBA" id="ARBA00022692"/>
    </source>
</evidence>
<keyword evidence="5" id="KW-0547">Nucleotide-binding</keyword>
<evidence type="ECO:0000256" key="5">
    <source>
        <dbReference type="ARBA" id="ARBA00022741"/>
    </source>
</evidence>
<feature type="transmembrane region" description="Helical" evidence="9">
    <location>
        <begin position="155"/>
        <end position="174"/>
    </location>
</feature>
<feature type="transmembrane region" description="Helical" evidence="9">
    <location>
        <begin position="55"/>
        <end position="76"/>
    </location>
</feature>
<keyword evidence="7 9" id="KW-1133">Transmembrane helix</keyword>
<dbReference type="InterPro" id="IPR039421">
    <property type="entry name" value="Type_1_exporter"/>
</dbReference>
<dbReference type="SUPFAM" id="SSF52540">
    <property type="entry name" value="P-loop containing nucleoside triphosphate hydrolases"/>
    <property type="match status" value="1"/>
</dbReference>
<evidence type="ECO:0000313" key="13">
    <source>
        <dbReference type="Proteomes" id="UP000000212"/>
    </source>
</evidence>
<dbReference type="Pfam" id="PF00005">
    <property type="entry name" value="ABC_tran"/>
    <property type="match status" value="1"/>
</dbReference>
<dbReference type="InterPro" id="IPR036640">
    <property type="entry name" value="ABC1_TM_sf"/>
</dbReference>
<dbReference type="GO" id="GO:0016887">
    <property type="term" value="F:ATP hydrolysis activity"/>
    <property type="evidence" value="ECO:0007669"/>
    <property type="project" value="InterPro"/>
</dbReference>
<keyword evidence="8 9" id="KW-0472">Membrane</keyword>
<dbReference type="PROSITE" id="PS00211">
    <property type="entry name" value="ABC_TRANSPORTER_1"/>
    <property type="match status" value="1"/>
</dbReference>
<feature type="transmembrane region" description="Helical" evidence="9">
    <location>
        <begin position="14"/>
        <end position="35"/>
    </location>
</feature>
<evidence type="ECO:0000256" key="6">
    <source>
        <dbReference type="ARBA" id="ARBA00022840"/>
    </source>
</evidence>